<evidence type="ECO:0000313" key="2">
    <source>
        <dbReference type="EMBL" id="PQA59276.1"/>
    </source>
</evidence>
<gene>
    <name evidence="2" type="ORF">C5O19_06375</name>
</gene>
<protein>
    <submittedName>
        <fullName evidence="2">Uncharacterized protein</fullName>
    </submittedName>
</protein>
<feature type="transmembrane region" description="Helical" evidence="1">
    <location>
        <begin position="124"/>
        <end position="146"/>
    </location>
</feature>
<proteinExistence type="predicted"/>
<keyword evidence="1" id="KW-0812">Transmembrane</keyword>
<evidence type="ECO:0000313" key="3">
    <source>
        <dbReference type="Proteomes" id="UP000239590"/>
    </source>
</evidence>
<evidence type="ECO:0000256" key="1">
    <source>
        <dbReference type="SAM" id="Phobius"/>
    </source>
</evidence>
<keyword evidence="3" id="KW-1185">Reference proteome</keyword>
<feature type="transmembrane region" description="Helical" evidence="1">
    <location>
        <begin position="32"/>
        <end position="50"/>
    </location>
</feature>
<name>A0A2S7INP1_9BACT</name>
<dbReference type="OrthoDB" id="957639at2"/>
<dbReference type="RefSeq" id="WP_104710644.1">
    <property type="nucleotide sequence ID" value="NZ_PTRA01000001.1"/>
</dbReference>
<reference evidence="3" key="1">
    <citation type="submission" date="2018-02" db="EMBL/GenBank/DDBJ databases">
        <title>Genome sequencing of Solimonas sp. HR-BB.</title>
        <authorList>
            <person name="Lee Y."/>
            <person name="Jeon C.O."/>
        </authorList>
    </citation>
    <scope>NUCLEOTIDE SEQUENCE [LARGE SCALE GENOMIC DNA]</scope>
    <source>
        <strain evidence="3">HR-U</strain>
    </source>
</reference>
<keyword evidence="1" id="KW-0472">Membrane</keyword>
<dbReference type="AlphaFoldDB" id="A0A2S7INP1"/>
<keyword evidence="1" id="KW-1133">Transmembrane helix</keyword>
<sequence>MALFLGYQQLPPEVPVALTPSSETAATYSKDAVFYVTAGVMLLSNVLFLWMGRLFPQLPDGFIKLPGAIKWMFYRKQLNSIIREWMNFGTAVVNVLLGSSIYILALINPAEALTETPTLMQFDWVLGAATFLLVLWAVYIPLRLLLTSPVKD</sequence>
<comment type="caution">
    <text evidence="2">The sequence shown here is derived from an EMBL/GenBank/DDBJ whole genome shotgun (WGS) entry which is preliminary data.</text>
</comment>
<organism evidence="2 3">
    <name type="scientific">Siphonobacter curvatus</name>
    <dbReference type="NCBI Taxonomy" id="2094562"/>
    <lineage>
        <taxon>Bacteria</taxon>
        <taxon>Pseudomonadati</taxon>
        <taxon>Bacteroidota</taxon>
        <taxon>Cytophagia</taxon>
        <taxon>Cytophagales</taxon>
        <taxon>Cytophagaceae</taxon>
        <taxon>Siphonobacter</taxon>
    </lineage>
</organism>
<dbReference type="EMBL" id="PTRA01000001">
    <property type="protein sequence ID" value="PQA59276.1"/>
    <property type="molecule type" value="Genomic_DNA"/>
</dbReference>
<accession>A0A2S7INP1</accession>
<dbReference type="Proteomes" id="UP000239590">
    <property type="component" value="Unassembled WGS sequence"/>
</dbReference>
<feature type="transmembrane region" description="Helical" evidence="1">
    <location>
        <begin position="85"/>
        <end position="104"/>
    </location>
</feature>